<dbReference type="GO" id="GO:0052689">
    <property type="term" value="F:carboxylic ester hydrolase activity"/>
    <property type="evidence" value="ECO:0007669"/>
    <property type="project" value="InterPro"/>
</dbReference>
<sequence length="602" mass="69215">MMFQPYHSPSPHGPHPLFTSGLELADLVVTSDLLHRSWAAISNLYGDGSYCDSRRTEPTAASPFCVRYKAYQQPNYTIIAFVSSSSLTNHHEQAGRLVLSPTLQQNHPLFEFLCTKHNLSFSLNKEAITIFISLFDELSLLHHQFGNSTPLIITGHSLGGSIAALFTLWMLENIPSSTINRRLCITFGSPLIGDNGLQRAILNCSWNSNFLHVVSNHDIIPRLFISPQSHLTASSASQAIGYKPFGTFLMCSQSGYACFDDPETVMQLMATMGSESEGWQIVNDVDYGEILEYLKGRVFCRGVSEFRESTHALQAGIFLQLEAIGVYKTQNRQQNIDYNTLMAVMEKRERANYLKHKGSVTDPSKKLHAIKINMAQLEWYTKVSKALGVGYYDSYKRKQFQRDMDVVKYKNNLTNYWKDMVREAERKPHKQGVSFRTTRWLYGGTNYRRLVEPLDIADYYKIQGQKEYKTQGRSHHYILLERWQEDERAARNQNAKTRNMASTSLTEDSCFWAHVEEAIILSKLLKIGEEVSPAEKESSRENLRKFETYVMDLIKNYAVSTEIFLEQSSFMQWWRDYEIVIEPSYSSGLTDFMKNHRYRQYA</sequence>
<dbReference type="InterPro" id="IPR029058">
    <property type="entry name" value="AB_hydrolase_fold"/>
</dbReference>
<evidence type="ECO:0000256" key="2">
    <source>
        <dbReference type="ARBA" id="ARBA00004496"/>
    </source>
</evidence>
<feature type="domain" description="EDS1 EP" evidence="7">
    <location>
        <begin position="375"/>
        <end position="592"/>
    </location>
</feature>
<evidence type="ECO:0000259" key="7">
    <source>
        <dbReference type="Pfam" id="PF18117"/>
    </source>
</evidence>
<comment type="caution">
    <text evidence="8">The sequence shown here is derived from an EMBL/GenBank/DDBJ whole genome shotgun (WGS) entry which is preliminary data.</text>
</comment>
<keyword evidence="3" id="KW-0963">Cytoplasm</keyword>
<proteinExistence type="predicted"/>
<keyword evidence="9" id="KW-1185">Reference proteome</keyword>
<dbReference type="AlphaFoldDB" id="A0A834Z4I9"/>
<dbReference type="OrthoDB" id="438440at2759"/>
<name>A0A834Z4I9_TETSI</name>
<dbReference type="GO" id="GO:0006952">
    <property type="term" value="P:defense response"/>
    <property type="evidence" value="ECO:0007669"/>
    <property type="project" value="UniProtKB-KW"/>
</dbReference>
<evidence type="ECO:0000256" key="3">
    <source>
        <dbReference type="ARBA" id="ARBA00022490"/>
    </source>
</evidence>
<feature type="domain" description="Fungal lipase-type" evidence="6">
    <location>
        <begin position="130"/>
        <end position="224"/>
    </location>
</feature>
<dbReference type="PANTHER" id="PTHR46898">
    <property type="entry name" value="SENESCENCE-ASSOCIATED CARBOXYLESTERASE 101"/>
    <property type="match status" value="1"/>
</dbReference>
<evidence type="ECO:0000313" key="9">
    <source>
        <dbReference type="Proteomes" id="UP000655225"/>
    </source>
</evidence>
<dbReference type="InterPro" id="IPR002921">
    <property type="entry name" value="Fungal_lipase-type"/>
</dbReference>
<protein>
    <recommendedName>
        <fullName evidence="10">Senescence-associated carboxylesterase 101-like</fullName>
    </recommendedName>
</protein>
<dbReference type="Proteomes" id="UP000655225">
    <property type="component" value="Unassembled WGS sequence"/>
</dbReference>
<dbReference type="PANTHER" id="PTHR46898:SF3">
    <property type="entry name" value="FUNGAL LIPASE-LIKE DOMAIN-CONTAINING PROTEIN"/>
    <property type="match status" value="1"/>
</dbReference>
<dbReference type="Pfam" id="PF01764">
    <property type="entry name" value="Lipase_3"/>
    <property type="match status" value="1"/>
</dbReference>
<evidence type="ECO:0000256" key="4">
    <source>
        <dbReference type="ARBA" id="ARBA00022821"/>
    </source>
</evidence>
<dbReference type="InterPro" id="IPR041266">
    <property type="entry name" value="EDS1_EP"/>
</dbReference>
<accession>A0A834Z4I9</accession>
<reference evidence="8 9" key="1">
    <citation type="submission" date="2020-04" db="EMBL/GenBank/DDBJ databases">
        <title>Plant Genome Project.</title>
        <authorList>
            <person name="Zhang R.-G."/>
        </authorList>
    </citation>
    <scope>NUCLEOTIDE SEQUENCE [LARGE SCALE GENOMIC DNA]</scope>
    <source>
        <strain evidence="8">YNK0</strain>
        <tissue evidence="8">Leaf</tissue>
    </source>
</reference>
<dbReference type="InterPro" id="IPR044603">
    <property type="entry name" value="SAG101-like"/>
</dbReference>
<dbReference type="GO" id="GO:0005634">
    <property type="term" value="C:nucleus"/>
    <property type="evidence" value="ECO:0007669"/>
    <property type="project" value="UniProtKB-SubCell"/>
</dbReference>
<dbReference type="OMA" id="KISMAYI"/>
<organism evidence="8 9">
    <name type="scientific">Tetracentron sinense</name>
    <name type="common">Spur-leaf</name>
    <dbReference type="NCBI Taxonomy" id="13715"/>
    <lineage>
        <taxon>Eukaryota</taxon>
        <taxon>Viridiplantae</taxon>
        <taxon>Streptophyta</taxon>
        <taxon>Embryophyta</taxon>
        <taxon>Tracheophyta</taxon>
        <taxon>Spermatophyta</taxon>
        <taxon>Magnoliopsida</taxon>
        <taxon>Trochodendrales</taxon>
        <taxon>Trochodendraceae</taxon>
        <taxon>Tetracentron</taxon>
    </lineage>
</organism>
<dbReference type="GO" id="GO:0005737">
    <property type="term" value="C:cytoplasm"/>
    <property type="evidence" value="ECO:0007669"/>
    <property type="project" value="UniProtKB-SubCell"/>
</dbReference>
<evidence type="ECO:0000256" key="1">
    <source>
        <dbReference type="ARBA" id="ARBA00004123"/>
    </source>
</evidence>
<evidence type="ECO:0008006" key="10">
    <source>
        <dbReference type="Google" id="ProtNLM"/>
    </source>
</evidence>
<dbReference type="Pfam" id="PF18117">
    <property type="entry name" value="EDS1_EP"/>
    <property type="match status" value="1"/>
</dbReference>
<evidence type="ECO:0000313" key="8">
    <source>
        <dbReference type="EMBL" id="KAF8399325.1"/>
    </source>
</evidence>
<dbReference type="GO" id="GO:0006629">
    <property type="term" value="P:lipid metabolic process"/>
    <property type="evidence" value="ECO:0007669"/>
    <property type="project" value="InterPro"/>
</dbReference>
<dbReference type="EMBL" id="JABCRI010000010">
    <property type="protein sequence ID" value="KAF8399325.1"/>
    <property type="molecule type" value="Genomic_DNA"/>
</dbReference>
<keyword evidence="4" id="KW-0611">Plant defense</keyword>
<keyword evidence="5" id="KW-0539">Nucleus</keyword>
<comment type="subcellular location">
    <subcellularLocation>
        <location evidence="2">Cytoplasm</location>
    </subcellularLocation>
    <subcellularLocation>
        <location evidence="1">Nucleus</location>
    </subcellularLocation>
</comment>
<evidence type="ECO:0000256" key="5">
    <source>
        <dbReference type="ARBA" id="ARBA00023242"/>
    </source>
</evidence>
<gene>
    <name evidence="8" type="ORF">HHK36_015190</name>
</gene>
<dbReference type="SUPFAM" id="SSF53474">
    <property type="entry name" value="alpha/beta-Hydrolases"/>
    <property type="match status" value="1"/>
</dbReference>
<dbReference type="Gene3D" id="3.40.50.1820">
    <property type="entry name" value="alpha/beta hydrolase"/>
    <property type="match status" value="1"/>
</dbReference>
<evidence type="ECO:0000259" key="6">
    <source>
        <dbReference type="Pfam" id="PF01764"/>
    </source>
</evidence>